<protein>
    <submittedName>
        <fullName evidence="6">LysR family transcriptional regulator</fullName>
    </submittedName>
</protein>
<dbReference type="PANTHER" id="PTHR30346">
    <property type="entry name" value="TRANSCRIPTIONAL DUAL REGULATOR HCAR-RELATED"/>
    <property type="match status" value="1"/>
</dbReference>
<evidence type="ECO:0000313" key="6">
    <source>
        <dbReference type="EMBL" id="MBM9504412.1"/>
    </source>
</evidence>
<keyword evidence="7" id="KW-1185">Reference proteome</keyword>
<dbReference type="Proteomes" id="UP000749040">
    <property type="component" value="Unassembled WGS sequence"/>
</dbReference>
<evidence type="ECO:0000256" key="2">
    <source>
        <dbReference type="ARBA" id="ARBA00023015"/>
    </source>
</evidence>
<organism evidence="6 7">
    <name type="scientific">Actinacidiphila acididurans</name>
    <dbReference type="NCBI Taxonomy" id="2784346"/>
    <lineage>
        <taxon>Bacteria</taxon>
        <taxon>Bacillati</taxon>
        <taxon>Actinomycetota</taxon>
        <taxon>Actinomycetes</taxon>
        <taxon>Kitasatosporales</taxon>
        <taxon>Streptomycetaceae</taxon>
        <taxon>Actinacidiphila</taxon>
    </lineage>
</organism>
<name>A0ABS2TNL3_9ACTN</name>
<keyword evidence="4" id="KW-0804">Transcription</keyword>
<dbReference type="RefSeq" id="WP_205356252.1">
    <property type="nucleotide sequence ID" value="NZ_JADKYB010000003.1"/>
</dbReference>
<dbReference type="SUPFAM" id="SSF53850">
    <property type="entry name" value="Periplasmic binding protein-like II"/>
    <property type="match status" value="1"/>
</dbReference>
<evidence type="ECO:0000259" key="5">
    <source>
        <dbReference type="PROSITE" id="PS50931"/>
    </source>
</evidence>
<dbReference type="InterPro" id="IPR005119">
    <property type="entry name" value="LysR_subst-bd"/>
</dbReference>
<dbReference type="SUPFAM" id="SSF46785">
    <property type="entry name" value="Winged helix' DNA-binding domain"/>
    <property type="match status" value="1"/>
</dbReference>
<accession>A0ABS2TNL3</accession>
<dbReference type="InterPro" id="IPR036390">
    <property type="entry name" value="WH_DNA-bd_sf"/>
</dbReference>
<dbReference type="PROSITE" id="PS50931">
    <property type="entry name" value="HTH_LYSR"/>
    <property type="match status" value="1"/>
</dbReference>
<dbReference type="EMBL" id="JADKYB010000003">
    <property type="protein sequence ID" value="MBM9504412.1"/>
    <property type="molecule type" value="Genomic_DNA"/>
</dbReference>
<dbReference type="PANTHER" id="PTHR30346:SF30">
    <property type="entry name" value="SMALL NEUTRAL PROTEASE REGULATORY PROTEIN"/>
    <property type="match status" value="1"/>
</dbReference>
<sequence length="297" mass="31685">MELRALEYFVAVAEEMSFTKAATRCHVAQPTISHHIAGLEKELGEQLFGRDSRRVTLSPGGVALLPHARACLGAASAAREEFEERAGLLKGELALATVDGVEETALPVVLRAFHERHPAVAVSLGGGTSVPLLAQVQQGRLDAAIVARPLEPLPADFSWLRVLGDRIVALVGVNSRWAEAGEITPEQIAAEQLITYDTHSGLHALISAAFRRAGTELVASYSTNDVALQVALAGEGVGIALSAGSDPSVRYATSVVRVPVVPEISYEKLLVWRRDPQPGAPLRAFLTLWAGLTRDPM</sequence>
<dbReference type="InterPro" id="IPR036388">
    <property type="entry name" value="WH-like_DNA-bd_sf"/>
</dbReference>
<keyword evidence="2" id="KW-0805">Transcription regulation</keyword>
<dbReference type="CDD" id="cd05466">
    <property type="entry name" value="PBP2_LTTR_substrate"/>
    <property type="match status" value="1"/>
</dbReference>
<dbReference type="Pfam" id="PF00126">
    <property type="entry name" value="HTH_1"/>
    <property type="match status" value="1"/>
</dbReference>
<reference evidence="6 7" key="1">
    <citation type="submission" date="2021-01" db="EMBL/GenBank/DDBJ databases">
        <title>Streptomyces acididurans sp. nov., isolated from a peat swamp forest soil.</title>
        <authorList>
            <person name="Chantavorakit T."/>
            <person name="Duangmal K."/>
        </authorList>
    </citation>
    <scope>NUCLEOTIDE SEQUENCE [LARGE SCALE GENOMIC DNA]</scope>
    <source>
        <strain evidence="6 7">KK5PA1</strain>
    </source>
</reference>
<feature type="domain" description="HTH lysR-type" evidence="5">
    <location>
        <begin position="1"/>
        <end position="58"/>
    </location>
</feature>
<keyword evidence="3" id="KW-0238">DNA-binding</keyword>
<comment type="similarity">
    <text evidence="1">Belongs to the LysR transcriptional regulatory family.</text>
</comment>
<evidence type="ECO:0000256" key="1">
    <source>
        <dbReference type="ARBA" id="ARBA00009437"/>
    </source>
</evidence>
<dbReference type="PRINTS" id="PR00039">
    <property type="entry name" value="HTHLYSR"/>
</dbReference>
<evidence type="ECO:0000256" key="3">
    <source>
        <dbReference type="ARBA" id="ARBA00023125"/>
    </source>
</evidence>
<gene>
    <name evidence="6" type="ORF">ITX44_07665</name>
</gene>
<proteinExistence type="inferred from homology"/>
<dbReference type="Pfam" id="PF03466">
    <property type="entry name" value="LysR_substrate"/>
    <property type="match status" value="1"/>
</dbReference>
<dbReference type="Gene3D" id="3.40.190.290">
    <property type="match status" value="1"/>
</dbReference>
<dbReference type="InterPro" id="IPR000847">
    <property type="entry name" value="LysR_HTH_N"/>
</dbReference>
<comment type="caution">
    <text evidence="6">The sequence shown here is derived from an EMBL/GenBank/DDBJ whole genome shotgun (WGS) entry which is preliminary data.</text>
</comment>
<evidence type="ECO:0000256" key="4">
    <source>
        <dbReference type="ARBA" id="ARBA00023163"/>
    </source>
</evidence>
<dbReference type="Gene3D" id="1.10.10.10">
    <property type="entry name" value="Winged helix-like DNA-binding domain superfamily/Winged helix DNA-binding domain"/>
    <property type="match status" value="1"/>
</dbReference>
<evidence type="ECO:0000313" key="7">
    <source>
        <dbReference type="Proteomes" id="UP000749040"/>
    </source>
</evidence>